<feature type="region of interest" description="Disordered" evidence="1">
    <location>
        <begin position="67"/>
        <end position="96"/>
    </location>
</feature>
<proteinExistence type="predicted"/>
<evidence type="ECO:0000313" key="3">
    <source>
        <dbReference type="Proteomes" id="UP000603317"/>
    </source>
</evidence>
<dbReference type="Proteomes" id="UP000603317">
    <property type="component" value="Unassembled WGS sequence"/>
</dbReference>
<protein>
    <submittedName>
        <fullName evidence="2">Uncharacterized protein</fullName>
    </submittedName>
</protein>
<evidence type="ECO:0000313" key="2">
    <source>
        <dbReference type="EMBL" id="GGA01308.1"/>
    </source>
</evidence>
<dbReference type="EMBL" id="BMID01000001">
    <property type="protein sequence ID" value="GGA01308.1"/>
    <property type="molecule type" value="Genomic_DNA"/>
</dbReference>
<keyword evidence="3" id="KW-1185">Reference proteome</keyword>
<sequence>MGPVLRRNEAPYAEPHTPQSASTTCYDHEKAERYREAQHRLNVVEDRGTAGPGGQVQIAQSVDVVEYEQASQSQDDQTLGKPKLPLSCSRKDVHDL</sequence>
<feature type="region of interest" description="Disordered" evidence="1">
    <location>
        <begin position="1"/>
        <end position="26"/>
    </location>
</feature>
<reference evidence="3" key="1">
    <citation type="journal article" date="2019" name="Int. J. Syst. Evol. Microbiol.">
        <title>The Global Catalogue of Microorganisms (GCM) 10K type strain sequencing project: providing services to taxonomists for standard genome sequencing and annotation.</title>
        <authorList>
            <consortium name="The Broad Institute Genomics Platform"/>
            <consortium name="The Broad Institute Genome Sequencing Center for Infectious Disease"/>
            <person name="Wu L."/>
            <person name="Ma J."/>
        </authorList>
    </citation>
    <scope>NUCLEOTIDE SEQUENCE [LARGE SCALE GENOMIC DNA]</scope>
    <source>
        <strain evidence="3">CGMCC 1.15297</strain>
    </source>
</reference>
<name>A0ABQ1F6B4_9SPHN</name>
<gene>
    <name evidence="2" type="ORF">GCM10010923_07510</name>
</gene>
<accession>A0ABQ1F6B4</accession>
<evidence type="ECO:0000256" key="1">
    <source>
        <dbReference type="SAM" id="MobiDB-lite"/>
    </source>
</evidence>
<organism evidence="2 3">
    <name type="scientific">Blastomonas marina</name>
    <dbReference type="NCBI Taxonomy" id="1867408"/>
    <lineage>
        <taxon>Bacteria</taxon>
        <taxon>Pseudomonadati</taxon>
        <taxon>Pseudomonadota</taxon>
        <taxon>Alphaproteobacteria</taxon>
        <taxon>Sphingomonadales</taxon>
        <taxon>Sphingomonadaceae</taxon>
        <taxon>Blastomonas</taxon>
    </lineage>
</organism>
<comment type="caution">
    <text evidence="2">The sequence shown here is derived from an EMBL/GenBank/DDBJ whole genome shotgun (WGS) entry which is preliminary data.</text>
</comment>